<organism evidence="1 2">
    <name type="scientific">Nelumbo nucifera</name>
    <name type="common">Sacred lotus</name>
    <dbReference type="NCBI Taxonomy" id="4432"/>
    <lineage>
        <taxon>Eukaryota</taxon>
        <taxon>Viridiplantae</taxon>
        <taxon>Streptophyta</taxon>
        <taxon>Embryophyta</taxon>
        <taxon>Tracheophyta</taxon>
        <taxon>Spermatophyta</taxon>
        <taxon>Magnoliopsida</taxon>
        <taxon>Proteales</taxon>
        <taxon>Nelumbonaceae</taxon>
        <taxon>Nelumbo</taxon>
    </lineage>
</organism>
<dbReference type="AlphaFoldDB" id="A0A1U7Z406"/>
<protein>
    <submittedName>
        <fullName evidence="2">Trichohyalin-like</fullName>
    </submittedName>
</protein>
<name>A0A1U7Z406_NELNU</name>
<dbReference type="RefSeq" id="XP_010247938.1">
    <property type="nucleotide sequence ID" value="XM_010249636.2"/>
</dbReference>
<dbReference type="GeneID" id="104590876"/>
<accession>A0A1U7Z406</accession>
<dbReference type="KEGG" id="nnu:104590876"/>
<dbReference type="eggNOG" id="ENOG502RZJI">
    <property type="taxonomic scope" value="Eukaryota"/>
</dbReference>
<keyword evidence="1" id="KW-1185">Reference proteome</keyword>
<dbReference type="OrthoDB" id="1869333at2759"/>
<evidence type="ECO:0000313" key="1">
    <source>
        <dbReference type="Proteomes" id="UP000189703"/>
    </source>
</evidence>
<dbReference type="PANTHER" id="PTHR37226:SF4">
    <property type="entry name" value="GOLGIN FAMILY A PROTEIN"/>
    <property type="match status" value="1"/>
</dbReference>
<dbReference type="PANTHER" id="PTHR37226">
    <property type="entry name" value="GOLGIN FAMILY A PROTEIN"/>
    <property type="match status" value="1"/>
</dbReference>
<dbReference type="OMA" id="SYERDIM"/>
<dbReference type="FunCoup" id="A0A1U7Z406">
    <property type="interactions" value="71"/>
</dbReference>
<sequence>MGCIASKSNCDSCEIDLEDFREKITLLQEEIDEARCKRDKESRTYQQQGKVFLFREAEWKRERRKLREEVKRLRKKLEEKEMIIRGMKDEMVVGRSDKEWEMLGTSILVEHMMEEQARRDEAIEKWKSLYLAIKTELDDLIHRTYQGESLCSGAEANMMEELKRELKAKEEVVEVLKAQVAAMEEERIKKEREVDILRQSLRIMSNTKKLSSNAKKAIHMTSRLPQSLHL</sequence>
<reference evidence="2" key="1">
    <citation type="submission" date="2025-08" db="UniProtKB">
        <authorList>
            <consortium name="RefSeq"/>
        </authorList>
    </citation>
    <scope>IDENTIFICATION</scope>
</reference>
<dbReference type="Proteomes" id="UP000189703">
    <property type="component" value="Unplaced"/>
</dbReference>
<evidence type="ECO:0000313" key="2">
    <source>
        <dbReference type="RefSeq" id="XP_010247938.1"/>
    </source>
</evidence>
<proteinExistence type="predicted"/>
<gene>
    <name evidence="2" type="primary">LOC104590876</name>
</gene>